<keyword evidence="3" id="KW-1185">Reference proteome</keyword>
<feature type="region of interest" description="Disordered" evidence="1">
    <location>
        <begin position="158"/>
        <end position="179"/>
    </location>
</feature>
<organism evidence="2 3">
    <name type="scientific">Aristolochia fimbriata</name>
    <name type="common">White veined hardy Dutchman's pipe vine</name>
    <dbReference type="NCBI Taxonomy" id="158543"/>
    <lineage>
        <taxon>Eukaryota</taxon>
        <taxon>Viridiplantae</taxon>
        <taxon>Streptophyta</taxon>
        <taxon>Embryophyta</taxon>
        <taxon>Tracheophyta</taxon>
        <taxon>Spermatophyta</taxon>
        <taxon>Magnoliopsida</taxon>
        <taxon>Magnoliidae</taxon>
        <taxon>Piperales</taxon>
        <taxon>Aristolochiaceae</taxon>
        <taxon>Aristolochia</taxon>
    </lineage>
</organism>
<comment type="caution">
    <text evidence="2">The sequence shown here is derived from an EMBL/GenBank/DDBJ whole genome shotgun (WGS) entry which is preliminary data.</text>
</comment>
<dbReference type="EMBL" id="JAINDJ010000006">
    <property type="protein sequence ID" value="KAG9444297.1"/>
    <property type="molecule type" value="Genomic_DNA"/>
</dbReference>
<proteinExistence type="predicted"/>
<reference evidence="2 3" key="1">
    <citation type="submission" date="2021-07" db="EMBL/GenBank/DDBJ databases">
        <title>The Aristolochia fimbriata genome: insights into angiosperm evolution, floral development and chemical biosynthesis.</title>
        <authorList>
            <person name="Jiao Y."/>
        </authorList>
    </citation>
    <scope>NUCLEOTIDE SEQUENCE [LARGE SCALE GENOMIC DNA]</scope>
    <source>
        <strain evidence="2">IBCAS-2021</strain>
        <tissue evidence="2">Leaf</tissue>
    </source>
</reference>
<evidence type="ECO:0000313" key="2">
    <source>
        <dbReference type="EMBL" id="KAG9444297.1"/>
    </source>
</evidence>
<evidence type="ECO:0000256" key="1">
    <source>
        <dbReference type="SAM" id="MobiDB-lite"/>
    </source>
</evidence>
<feature type="compositionally biased region" description="Polar residues" evidence="1">
    <location>
        <begin position="165"/>
        <end position="179"/>
    </location>
</feature>
<sequence length="179" mass="19808">MEARSRKLQKPNLDGRKTSPRLPKRNPPPFPTGATVLWSNSAYVPEDACSSVGSNRGCNGAGPILPPLTTRKGTHFAPGMTHINEEEQRLREELAAEIEKELEREIMEGILVLVRRLSELKANQIAHGLKDLWSDYPVDCGNQDDGLGLSLKMAQKHLKPKLNQKRQSTGSGSVRKSSF</sequence>
<accession>A0AAV7E9V7</accession>
<protein>
    <submittedName>
        <fullName evidence="2">Uncharacterized protein</fullName>
    </submittedName>
</protein>
<gene>
    <name evidence="2" type="ORF">H6P81_015637</name>
</gene>
<dbReference type="AlphaFoldDB" id="A0AAV7E9V7"/>
<feature type="region of interest" description="Disordered" evidence="1">
    <location>
        <begin position="1"/>
        <end position="32"/>
    </location>
</feature>
<name>A0AAV7E9V7_ARIFI</name>
<evidence type="ECO:0000313" key="3">
    <source>
        <dbReference type="Proteomes" id="UP000825729"/>
    </source>
</evidence>
<dbReference type="Proteomes" id="UP000825729">
    <property type="component" value="Unassembled WGS sequence"/>
</dbReference>